<proteinExistence type="predicted"/>
<keyword evidence="4 7" id="KW-0812">Transmembrane</keyword>
<evidence type="ECO:0000256" key="4">
    <source>
        <dbReference type="ARBA" id="ARBA00022692"/>
    </source>
</evidence>
<feature type="transmembrane region" description="Helical" evidence="7">
    <location>
        <begin position="404"/>
        <end position="420"/>
    </location>
</feature>
<evidence type="ECO:0000256" key="6">
    <source>
        <dbReference type="ARBA" id="ARBA00023136"/>
    </source>
</evidence>
<dbReference type="PANTHER" id="PTHR30509:SF9">
    <property type="entry name" value="MULTIDRUG RESISTANCE PROTEIN MDTO"/>
    <property type="match status" value="1"/>
</dbReference>
<evidence type="ECO:0000313" key="8">
    <source>
        <dbReference type="EMBL" id="MDQ0390742.1"/>
    </source>
</evidence>
<evidence type="ECO:0000256" key="2">
    <source>
        <dbReference type="ARBA" id="ARBA00022448"/>
    </source>
</evidence>
<feature type="transmembrane region" description="Helical" evidence="7">
    <location>
        <begin position="127"/>
        <end position="144"/>
    </location>
</feature>
<feature type="transmembrane region" description="Helical" evidence="7">
    <location>
        <begin position="432"/>
        <end position="450"/>
    </location>
</feature>
<feature type="transmembrane region" description="Helical" evidence="7">
    <location>
        <begin position="482"/>
        <end position="500"/>
    </location>
</feature>
<gene>
    <name evidence="8" type="ORF">J3R73_000534</name>
</gene>
<reference evidence="8 9" key="1">
    <citation type="submission" date="2023-07" db="EMBL/GenBank/DDBJ databases">
        <title>Genomic Encyclopedia of Type Strains, Phase IV (KMG-IV): sequencing the most valuable type-strain genomes for metagenomic binning, comparative biology and taxonomic classification.</title>
        <authorList>
            <person name="Goeker M."/>
        </authorList>
    </citation>
    <scope>NUCLEOTIDE SEQUENCE [LARGE SCALE GENOMIC DNA]</scope>
    <source>
        <strain evidence="8 9">DSM 5896</strain>
    </source>
</reference>
<evidence type="ECO:0000256" key="1">
    <source>
        <dbReference type="ARBA" id="ARBA00004651"/>
    </source>
</evidence>
<keyword evidence="6 7" id="KW-0472">Membrane</keyword>
<feature type="transmembrane region" description="Helical" evidence="7">
    <location>
        <begin position="506"/>
        <end position="529"/>
    </location>
</feature>
<evidence type="ECO:0000313" key="9">
    <source>
        <dbReference type="Proteomes" id="UP001237448"/>
    </source>
</evidence>
<comment type="subcellular location">
    <subcellularLocation>
        <location evidence="1">Cell membrane</location>
        <topology evidence="1">Multi-pass membrane protein</topology>
    </subcellularLocation>
</comment>
<dbReference type="InterPro" id="IPR006726">
    <property type="entry name" value="PHBA_efflux_AaeB/fusaric-R"/>
</dbReference>
<protein>
    <submittedName>
        <fullName evidence="8">Membrane protein YccC</fullName>
    </submittedName>
</protein>
<dbReference type="RefSeq" id="WP_307422119.1">
    <property type="nucleotide sequence ID" value="NZ_JAUSVK010000001.1"/>
</dbReference>
<evidence type="ECO:0000256" key="5">
    <source>
        <dbReference type="ARBA" id="ARBA00022989"/>
    </source>
</evidence>
<evidence type="ECO:0000256" key="7">
    <source>
        <dbReference type="SAM" id="Phobius"/>
    </source>
</evidence>
<feature type="transmembrane region" description="Helical" evidence="7">
    <location>
        <begin position="378"/>
        <end position="398"/>
    </location>
</feature>
<organism evidence="8 9">
    <name type="scientific">Labrys monachus</name>
    <dbReference type="NCBI Taxonomy" id="217067"/>
    <lineage>
        <taxon>Bacteria</taxon>
        <taxon>Pseudomonadati</taxon>
        <taxon>Pseudomonadota</taxon>
        <taxon>Alphaproteobacteria</taxon>
        <taxon>Hyphomicrobiales</taxon>
        <taxon>Xanthobacteraceae</taxon>
        <taxon>Labrys</taxon>
    </lineage>
</organism>
<comment type="caution">
    <text evidence="8">The sequence shown here is derived from an EMBL/GenBank/DDBJ whole genome shotgun (WGS) entry which is preliminary data.</text>
</comment>
<evidence type="ECO:0000256" key="3">
    <source>
        <dbReference type="ARBA" id="ARBA00022475"/>
    </source>
</evidence>
<feature type="transmembrane region" description="Helical" evidence="7">
    <location>
        <begin position="98"/>
        <end position="121"/>
    </location>
</feature>
<dbReference type="EMBL" id="JAUSVK010000001">
    <property type="protein sequence ID" value="MDQ0390742.1"/>
    <property type="molecule type" value="Genomic_DNA"/>
</dbReference>
<sequence>MMMPDRISLRLRAAALAPRVSMPPRADWIFALRSTAAGLVALAIAQALGLEQPQWAMMTVFIVSQPVAGMVLAKGLFRLGGTLAGALASIAMVKLTGAFHPAFVATLAIWIAMCTYVASILRNPESYGAVLAGYTVAIIGLPAYDNAALVTDLATARCIEIMLGIACAGIASRLFLPQLARDLLVERVGAGLRDIARYASGAMKGTPAADLDMAYQRLIVDIEALAAMRAYARLEAPGLVTHGRMARHTIGHMLSSISAIHTLLAHASAPDSTWRPLLGRIAAMLDEMVQRPWQTEDVRPWLRRIEAAAAEAQAMREAPVPAHEDRVGAAARLTLLVEFLAAVKAVLHGLAALRLRAPDPQRDWRPPALLIDRDKSGALINATRAAIATAIVTAYWIATRWADLGGAAVMVSVVSSLFATMPNPMRSAFDYFKGGVISILPAFVVGQLVLPALPGFGWVLAAVTPVLVPAALMMANPRFSSIATSVVINFLLFVNPHQPMVAAPGLFVNAVAAVLGGILLSLLVFMVVLPPRPERVIERVVEAFRADLTRLCLHDRLPKASAFESLAYDRINQLMAPLERVGGASQYTLDGSLAAVSMGLEILRLRRLAAAGELSHRHAGSVTTALGQLAHLLMMRGPHAKALRDMILALRTLSAGMADGHASGHLQAAASLRVIAAVLEDHPLYF</sequence>
<keyword evidence="3" id="KW-1003">Cell membrane</keyword>
<keyword evidence="2" id="KW-0813">Transport</keyword>
<accession>A0ABU0F811</accession>
<dbReference type="PANTHER" id="PTHR30509">
    <property type="entry name" value="P-HYDROXYBENZOIC ACID EFFLUX PUMP SUBUNIT-RELATED"/>
    <property type="match status" value="1"/>
</dbReference>
<name>A0ABU0F811_9HYPH</name>
<dbReference type="Pfam" id="PF04632">
    <property type="entry name" value="FUSC"/>
    <property type="match status" value="1"/>
</dbReference>
<feature type="transmembrane region" description="Helical" evidence="7">
    <location>
        <begin position="156"/>
        <end position="176"/>
    </location>
</feature>
<keyword evidence="9" id="KW-1185">Reference proteome</keyword>
<dbReference type="Proteomes" id="UP001237448">
    <property type="component" value="Unassembled WGS sequence"/>
</dbReference>
<keyword evidence="5 7" id="KW-1133">Transmembrane helix</keyword>